<evidence type="ECO:0000256" key="1">
    <source>
        <dbReference type="ARBA" id="ARBA00004141"/>
    </source>
</evidence>
<dbReference type="GO" id="GO:0016020">
    <property type="term" value="C:membrane"/>
    <property type="evidence" value="ECO:0007669"/>
    <property type="project" value="UniProtKB-SubCell"/>
</dbReference>
<keyword evidence="3 6" id="KW-0812">Transmembrane</keyword>
<proteinExistence type="inferred from homology"/>
<dbReference type="InParanoid" id="B9SEA2"/>
<dbReference type="AlphaFoldDB" id="B9SEA2"/>
<keyword evidence="8" id="KW-1185">Reference proteome</keyword>
<evidence type="ECO:0000256" key="3">
    <source>
        <dbReference type="ARBA" id="ARBA00022692"/>
    </source>
</evidence>
<accession>B9SEA2</accession>
<feature type="transmembrane region" description="Helical" evidence="6">
    <location>
        <begin position="75"/>
        <end position="95"/>
    </location>
</feature>
<dbReference type="EMBL" id="EQ973935">
    <property type="protein sequence ID" value="EEF38061.1"/>
    <property type="molecule type" value="Genomic_DNA"/>
</dbReference>
<dbReference type="Proteomes" id="UP000008311">
    <property type="component" value="Unassembled WGS sequence"/>
</dbReference>
<dbReference type="Gene3D" id="1.20.1250.20">
    <property type="entry name" value="MFS general substrate transporter like domains"/>
    <property type="match status" value="1"/>
</dbReference>
<evidence type="ECO:0000256" key="6">
    <source>
        <dbReference type="SAM" id="Phobius"/>
    </source>
</evidence>
<dbReference type="InterPro" id="IPR000109">
    <property type="entry name" value="POT_fam"/>
</dbReference>
<evidence type="ECO:0000256" key="2">
    <source>
        <dbReference type="ARBA" id="ARBA00005982"/>
    </source>
</evidence>
<keyword evidence="4 6" id="KW-1133">Transmembrane helix</keyword>
<comment type="similarity">
    <text evidence="2">Belongs to the major facilitator superfamily. Proton-dependent oligopeptide transporter (POT/PTR) (TC 2.A.17) family.</text>
</comment>
<evidence type="ECO:0000256" key="4">
    <source>
        <dbReference type="ARBA" id="ARBA00022989"/>
    </source>
</evidence>
<reference evidence="8" key="1">
    <citation type="journal article" date="2010" name="Nat. Biotechnol.">
        <title>Draft genome sequence of the oilseed species Ricinus communis.</title>
        <authorList>
            <person name="Chan A.P."/>
            <person name="Crabtree J."/>
            <person name="Zhao Q."/>
            <person name="Lorenzi H."/>
            <person name="Orvis J."/>
            <person name="Puiu D."/>
            <person name="Melake-Berhan A."/>
            <person name="Jones K.M."/>
            <person name="Redman J."/>
            <person name="Chen G."/>
            <person name="Cahoon E.B."/>
            <person name="Gedil M."/>
            <person name="Stanke M."/>
            <person name="Haas B.J."/>
            <person name="Wortman J.R."/>
            <person name="Fraser-Liggett C.M."/>
            <person name="Ravel J."/>
            <person name="Rabinowicz P.D."/>
        </authorList>
    </citation>
    <scope>NUCLEOTIDE SEQUENCE [LARGE SCALE GENOMIC DNA]</scope>
    <source>
        <strain evidence="8">cv. Hale</strain>
    </source>
</reference>
<name>B9SEA2_RICCO</name>
<feature type="transmembrane region" description="Helical" evidence="6">
    <location>
        <begin position="34"/>
        <end position="55"/>
    </location>
</feature>
<dbReference type="eggNOG" id="KOG1237">
    <property type="taxonomic scope" value="Eukaryota"/>
</dbReference>
<sequence length="275" mass="31616">MDKAAIQTNEAEVEGNYLCRAAEVKNAKRLLTMLPLWMTFLIYGMVQAAGSTFFIEQSNGMDVYINDNFDFPITAFFILESLTRDLTSYLVNFLISKICRVEGKQPAQLVKINAGMFFSILCCIAAWQVEVHRFKVVKEHNLLNSEEDDDYKIPMTIFSLVPQFLLLGVMTGLAEDGLSEFYCNHVDESMKQFDEPFNGLLIGVGKVFTVFFILIRSTSWFGDTINHSRLDKYFRWLMILSCCNLYFCVLVSYAYVRLQSQQHDENIQNQSLEPP</sequence>
<evidence type="ECO:0000313" key="7">
    <source>
        <dbReference type="EMBL" id="EEF38061.1"/>
    </source>
</evidence>
<dbReference type="InterPro" id="IPR036259">
    <property type="entry name" value="MFS_trans_sf"/>
</dbReference>
<protein>
    <submittedName>
        <fullName evidence="7">Oligopeptide transporter, putative</fullName>
    </submittedName>
</protein>
<feature type="transmembrane region" description="Helical" evidence="6">
    <location>
        <begin position="197"/>
        <end position="215"/>
    </location>
</feature>
<comment type="subcellular location">
    <subcellularLocation>
        <location evidence="1">Membrane</location>
        <topology evidence="1">Multi-pass membrane protein</topology>
    </subcellularLocation>
</comment>
<dbReference type="GO" id="GO:0022857">
    <property type="term" value="F:transmembrane transporter activity"/>
    <property type="evidence" value="ECO:0007669"/>
    <property type="project" value="InterPro"/>
</dbReference>
<dbReference type="PANTHER" id="PTHR11654">
    <property type="entry name" value="OLIGOPEPTIDE TRANSPORTER-RELATED"/>
    <property type="match status" value="1"/>
</dbReference>
<dbReference type="Pfam" id="PF00854">
    <property type="entry name" value="PTR2"/>
    <property type="match status" value="1"/>
</dbReference>
<feature type="transmembrane region" description="Helical" evidence="6">
    <location>
        <begin position="107"/>
        <end position="129"/>
    </location>
</feature>
<evidence type="ECO:0000256" key="5">
    <source>
        <dbReference type="ARBA" id="ARBA00023136"/>
    </source>
</evidence>
<gene>
    <name evidence="7" type="ORF">RCOM_0961210</name>
</gene>
<organism evidence="7 8">
    <name type="scientific">Ricinus communis</name>
    <name type="common">Castor bean</name>
    <dbReference type="NCBI Taxonomy" id="3988"/>
    <lineage>
        <taxon>Eukaryota</taxon>
        <taxon>Viridiplantae</taxon>
        <taxon>Streptophyta</taxon>
        <taxon>Embryophyta</taxon>
        <taxon>Tracheophyta</taxon>
        <taxon>Spermatophyta</taxon>
        <taxon>Magnoliopsida</taxon>
        <taxon>eudicotyledons</taxon>
        <taxon>Gunneridae</taxon>
        <taxon>Pentapetalae</taxon>
        <taxon>rosids</taxon>
        <taxon>fabids</taxon>
        <taxon>Malpighiales</taxon>
        <taxon>Euphorbiaceae</taxon>
        <taxon>Acalyphoideae</taxon>
        <taxon>Acalypheae</taxon>
        <taxon>Ricinus</taxon>
    </lineage>
</organism>
<evidence type="ECO:0000313" key="8">
    <source>
        <dbReference type="Proteomes" id="UP000008311"/>
    </source>
</evidence>
<feature type="transmembrane region" description="Helical" evidence="6">
    <location>
        <begin position="236"/>
        <end position="256"/>
    </location>
</feature>
<keyword evidence="5 6" id="KW-0472">Membrane</keyword>